<dbReference type="Proteomes" id="UP001399917">
    <property type="component" value="Unassembled WGS sequence"/>
</dbReference>
<evidence type="ECO:0000313" key="2">
    <source>
        <dbReference type="Proteomes" id="UP001399917"/>
    </source>
</evidence>
<dbReference type="Gene3D" id="3.30.70.1280">
    <property type="entry name" value="SP0830-like domains"/>
    <property type="match status" value="1"/>
</dbReference>
<organism evidence="1 2">
    <name type="scientific">Celeribacter arenosi</name>
    <dbReference type="NCBI Taxonomy" id="792649"/>
    <lineage>
        <taxon>Bacteria</taxon>
        <taxon>Pseudomonadati</taxon>
        <taxon>Pseudomonadota</taxon>
        <taxon>Alphaproteobacteria</taxon>
        <taxon>Rhodobacterales</taxon>
        <taxon>Roseobacteraceae</taxon>
        <taxon>Celeribacter</taxon>
    </lineage>
</organism>
<dbReference type="RefSeq" id="WP_344846709.1">
    <property type="nucleotide sequence ID" value="NZ_BAABDF010000007.1"/>
</dbReference>
<dbReference type="EMBL" id="BAABDF010000007">
    <property type="protein sequence ID" value="GAA3869102.1"/>
    <property type="molecule type" value="Genomic_DNA"/>
</dbReference>
<dbReference type="Pfam" id="PF08002">
    <property type="entry name" value="DUF1697"/>
    <property type="match status" value="1"/>
</dbReference>
<gene>
    <name evidence="1" type="ORF">GCM10022404_19000</name>
</gene>
<dbReference type="PANTHER" id="PTHR36439:SF1">
    <property type="entry name" value="DUF1697 DOMAIN-CONTAINING PROTEIN"/>
    <property type="match status" value="1"/>
</dbReference>
<dbReference type="SUPFAM" id="SSF160379">
    <property type="entry name" value="SP0830-like"/>
    <property type="match status" value="1"/>
</dbReference>
<proteinExistence type="predicted"/>
<evidence type="ECO:0000313" key="1">
    <source>
        <dbReference type="EMBL" id="GAA3869102.1"/>
    </source>
</evidence>
<dbReference type="InterPro" id="IPR012545">
    <property type="entry name" value="DUF1697"/>
</dbReference>
<reference evidence="2" key="1">
    <citation type="journal article" date="2019" name="Int. J. Syst. Evol. Microbiol.">
        <title>The Global Catalogue of Microorganisms (GCM) 10K type strain sequencing project: providing services to taxonomists for standard genome sequencing and annotation.</title>
        <authorList>
            <consortium name="The Broad Institute Genomics Platform"/>
            <consortium name="The Broad Institute Genome Sequencing Center for Infectious Disease"/>
            <person name="Wu L."/>
            <person name="Ma J."/>
        </authorList>
    </citation>
    <scope>NUCLEOTIDE SEQUENCE [LARGE SCALE GENOMIC DNA]</scope>
    <source>
        <strain evidence="2">JCM 17190</strain>
    </source>
</reference>
<name>A0ABP7K8L1_9RHOB</name>
<protein>
    <submittedName>
        <fullName evidence="1">DUF1697 domain-containing protein</fullName>
    </submittedName>
</protein>
<dbReference type="PIRSF" id="PIRSF008502">
    <property type="entry name" value="UCP008502"/>
    <property type="match status" value="1"/>
</dbReference>
<sequence>MGQTWIALLRGVNVGGHGKLPMAAFRQSLQSVGYGNVRTYVQSGNAVFESERDAGEISAQITGVLETDFGFSRPVFVMSPDALEMAIAANPFKAALAEPKSLHLFFCGGAVNFDVHGFAEICDQGEQFDFVKNVFYFYTTNGFGRSKASQKIEKFLQADVVTARNLNSCRNIATLAQG</sequence>
<dbReference type="PANTHER" id="PTHR36439">
    <property type="entry name" value="BLL4334 PROTEIN"/>
    <property type="match status" value="1"/>
</dbReference>
<keyword evidence="2" id="KW-1185">Reference proteome</keyword>
<accession>A0ABP7K8L1</accession>
<comment type="caution">
    <text evidence="1">The sequence shown here is derived from an EMBL/GenBank/DDBJ whole genome shotgun (WGS) entry which is preliminary data.</text>
</comment>